<sequence>MASTLWLLILKERLFRTVRRWARSLPTPSSKGNMGHLRKGGTTRSQKSLPPYKMFSEASIIDVNSIYNAIATKTTQLFYFTAPFSVDLV</sequence>
<feature type="region of interest" description="Disordered" evidence="1">
    <location>
        <begin position="26"/>
        <end position="49"/>
    </location>
</feature>
<evidence type="ECO:0000313" key="2">
    <source>
        <dbReference type="EMBL" id="QBZ61706.1"/>
    </source>
</evidence>
<name>A0A4P7NIE7_PYROR</name>
<proteinExistence type="predicted"/>
<evidence type="ECO:0000313" key="3">
    <source>
        <dbReference type="Proteomes" id="UP000294847"/>
    </source>
</evidence>
<accession>A0A4P7NIE7</accession>
<gene>
    <name evidence="2" type="ORF">PoMZ_08662</name>
</gene>
<dbReference type="Proteomes" id="UP000294847">
    <property type="component" value="Chromosome 4"/>
</dbReference>
<evidence type="ECO:0000256" key="1">
    <source>
        <dbReference type="SAM" id="MobiDB-lite"/>
    </source>
</evidence>
<dbReference type="EMBL" id="CP034207">
    <property type="protein sequence ID" value="QBZ61706.1"/>
    <property type="molecule type" value="Genomic_DNA"/>
</dbReference>
<organism evidence="2 3">
    <name type="scientific">Pyricularia oryzae</name>
    <name type="common">Rice blast fungus</name>
    <name type="synonym">Magnaporthe oryzae</name>
    <dbReference type="NCBI Taxonomy" id="318829"/>
    <lineage>
        <taxon>Eukaryota</taxon>
        <taxon>Fungi</taxon>
        <taxon>Dikarya</taxon>
        <taxon>Ascomycota</taxon>
        <taxon>Pezizomycotina</taxon>
        <taxon>Sordariomycetes</taxon>
        <taxon>Sordariomycetidae</taxon>
        <taxon>Magnaporthales</taxon>
        <taxon>Pyriculariaceae</taxon>
        <taxon>Pyricularia</taxon>
    </lineage>
</organism>
<dbReference type="AlphaFoldDB" id="A0A4P7NIE7"/>
<reference evidence="2 3" key="1">
    <citation type="journal article" date="2019" name="Mol. Biol. Evol.">
        <title>Blast fungal genomes show frequent chromosomal changes, gene gains and losses, and effector gene turnover.</title>
        <authorList>
            <person name="Gomez Luciano L.B."/>
            <person name="Jason Tsai I."/>
            <person name="Chuma I."/>
            <person name="Tosa Y."/>
            <person name="Chen Y.H."/>
            <person name="Li J.Y."/>
            <person name="Li M.Y."/>
            <person name="Jade Lu M.Y."/>
            <person name="Nakayashiki H."/>
            <person name="Li W.H."/>
        </authorList>
    </citation>
    <scope>NUCLEOTIDE SEQUENCE [LARGE SCALE GENOMIC DNA]</scope>
    <source>
        <strain evidence="2">MZ5-1-6</strain>
    </source>
</reference>
<protein>
    <submittedName>
        <fullName evidence="2">Uncharacterized protein</fullName>
    </submittedName>
</protein>